<keyword evidence="3" id="KW-1185">Reference proteome</keyword>
<reference evidence="2 3" key="1">
    <citation type="journal article" date="2014" name="BMC Genomics">
        <title>Genome sequencing of four Aureobasidium pullulans varieties: biotechnological potential, stress tolerance, and description of new species.</title>
        <authorList>
            <person name="Gostin Ar C."/>
            <person name="Ohm R.A."/>
            <person name="Kogej T."/>
            <person name="Sonjak S."/>
            <person name="Turk M."/>
            <person name="Zajc J."/>
            <person name="Zalar P."/>
            <person name="Grube M."/>
            <person name="Sun H."/>
            <person name="Han J."/>
            <person name="Sharma A."/>
            <person name="Chiniquy J."/>
            <person name="Ngan C.Y."/>
            <person name="Lipzen A."/>
            <person name="Barry K."/>
            <person name="Grigoriev I.V."/>
            <person name="Gunde-Cimerman N."/>
        </authorList>
    </citation>
    <scope>NUCLEOTIDE SEQUENCE [LARGE SCALE GENOMIC DNA]</scope>
    <source>
        <strain evidence="2 3">EXF-2481</strain>
    </source>
</reference>
<dbReference type="InParanoid" id="A0A074YYC0"/>
<protein>
    <submittedName>
        <fullName evidence="2">Uncharacterized protein</fullName>
    </submittedName>
</protein>
<dbReference type="RefSeq" id="XP_013340435.1">
    <property type="nucleotide sequence ID" value="XM_013484981.1"/>
</dbReference>
<dbReference type="AlphaFoldDB" id="A0A074YYC0"/>
<evidence type="ECO:0000313" key="3">
    <source>
        <dbReference type="Proteomes" id="UP000030641"/>
    </source>
</evidence>
<dbReference type="EMBL" id="KL584774">
    <property type="protein sequence ID" value="KEQ91871.1"/>
    <property type="molecule type" value="Genomic_DNA"/>
</dbReference>
<feature type="compositionally biased region" description="Low complexity" evidence="1">
    <location>
        <begin position="80"/>
        <end position="92"/>
    </location>
</feature>
<sequence length="160" mass="17479">MPTLTNSIRRSRLMTTKKHTLHDPRTPFPTFLDDVVWNGPQLCGNIVSFDLNAPSTPTRQCTSPLDPASIEEEEERTRKTTPSSSLTQSSSDLLLSSLPDTSLVDTPSFWYPDRTTTPSNCSFASSTPEISTATSPMLARSRVAVRHSTSSCMTTPSPSS</sequence>
<dbReference type="OrthoDB" id="3884382at2759"/>
<gene>
    <name evidence="2" type="ORF">AUEXF2481DRAFT_446798</name>
</gene>
<accession>A0A074YYC0</accession>
<evidence type="ECO:0000313" key="2">
    <source>
        <dbReference type="EMBL" id="KEQ91871.1"/>
    </source>
</evidence>
<evidence type="ECO:0000256" key="1">
    <source>
        <dbReference type="SAM" id="MobiDB-lite"/>
    </source>
</evidence>
<dbReference type="Proteomes" id="UP000030641">
    <property type="component" value="Unassembled WGS sequence"/>
</dbReference>
<organism evidence="2 3">
    <name type="scientific">Aureobasidium subglaciale (strain EXF-2481)</name>
    <name type="common">Aureobasidium pullulans var. subglaciale</name>
    <dbReference type="NCBI Taxonomy" id="1043005"/>
    <lineage>
        <taxon>Eukaryota</taxon>
        <taxon>Fungi</taxon>
        <taxon>Dikarya</taxon>
        <taxon>Ascomycota</taxon>
        <taxon>Pezizomycotina</taxon>
        <taxon>Dothideomycetes</taxon>
        <taxon>Dothideomycetidae</taxon>
        <taxon>Dothideales</taxon>
        <taxon>Saccotheciaceae</taxon>
        <taxon>Aureobasidium</taxon>
    </lineage>
</organism>
<feature type="compositionally biased region" description="Polar residues" evidence="1">
    <location>
        <begin position="53"/>
        <end position="63"/>
    </location>
</feature>
<proteinExistence type="predicted"/>
<feature type="region of interest" description="Disordered" evidence="1">
    <location>
        <begin position="53"/>
        <end position="92"/>
    </location>
</feature>
<name>A0A074YYC0_AURSE</name>
<dbReference type="HOGENOM" id="CLU_1651813_0_0_1"/>
<dbReference type="GeneID" id="25367739"/>